<gene>
    <name evidence="7" type="ORF">Ctob_008513</name>
</gene>
<dbReference type="AlphaFoldDB" id="A0A0M0JDY6"/>
<evidence type="ECO:0000256" key="1">
    <source>
        <dbReference type="ARBA" id="ARBA00004141"/>
    </source>
</evidence>
<evidence type="ECO:0000256" key="3">
    <source>
        <dbReference type="ARBA" id="ARBA00022989"/>
    </source>
</evidence>
<feature type="transmembrane region" description="Helical" evidence="5">
    <location>
        <begin position="39"/>
        <end position="62"/>
    </location>
</feature>
<organism evidence="7 8">
    <name type="scientific">Chrysochromulina tobinii</name>
    <dbReference type="NCBI Taxonomy" id="1460289"/>
    <lineage>
        <taxon>Eukaryota</taxon>
        <taxon>Haptista</taxon>
        <taxon>Haptophyta</taxon>
        <taxon>Prymnesiophyceae</taxon>
        <taxon>Prymnesiales</taxon>
        <taxon>Chrysochromulinaceae</taxon>
        <taxon>Chrysochromulina</taxon>
    </lineage>
</organism>
<comment type="caution">
    <text evidence="7">The sequence shown here is derived from an EMBL/GenBank/DDBJ whole genome shotgun (WGS) entry which is preliminary data.</text>
</comment>
<dbReference type="InterPro" id="IPR004853">
    <property type="entry name" value="Sugar_P_trans_dom"/>
</dbReference>
<keyword evidence="4 5" id="KW-0472">Membrane</keyword>
<evidence type="ECO:0000259" key="6">
    <source>
        <dbReference type="Pfam" id="PF03151"/>
    </source>
</evidence>
<evidence type="ECO:0000256" key="5">
    <source>
        <dbReference type="SAM" id="Phobius"/>
    </source>
</evidence>
<dbReference type="InterPro" id="IPR037185">
    <property type="entry name" value="EmrE-like"/>
</dbReference>
<evidence type="ECO:0000313" key="8">
    <source>
        <dbReference type="Proteomes" id="UP000037460"/>
    </source>
</evidence>
<dbReference type="Proteomes" id="UP000037460">
    <property type="component" value="Unassembled WGS sequence"/>
</dbReference>
<dbReference type="Pfam" id="PF03151">
    <property type="entry name" value="TPT"/>
    <property type="match status" value="1"/>
</dbReference>
<dbReference type="GO" id="GO:0016020">
    <property type="term" value="C:membrane"/>
    <property type="evidence" value="ECO:0007669"/>
    <property type="project" value="UniProtKB-SubCell"/>
</dbReference>
<dbReference type="PANTHER" id="PTHR11132">
    <property type="entry name" value="SOLUTE CARRIER FAMILY 35"/>
    <property type="match status" value="1"/>
</dbReference>
<name>A0A0M0JDY6_9EUKA</name>
<feature type="domain" description="Sugar phosphate transporter" evidence="6">
    <location>
        <begin position="4"/>
        <end position="141"/>
    </location>
</feature>
<keyword evidence="3 5" id="KW-1133">Transmembrane helix</keyword>
<sequence>MALALASNLAFSGRAVLTKLLKRDHPGAQVTKSDACLFFHVSRCGLCILVPCALVLDAGAWLASGADPVRLGLLLLLNGMAHALYNGVSFAVLAKVSIATHAVLNIVRRVLVIAVAAAVFATPVSAFNGSGFVLSVLGVLAFAQSKSRGGALRTRPKNLLPV</sequence>
<dbReference type="EMBL" id="JWZX01003053">
    <property type="protein sequence ID" value="KOO24791.1"/>
    <property type="molecule type" value="Genomic_DNA"/>
</dbReference>
<accession>A0A0M0JDY6</accession>
<evidence type="ECO:0000256" key="4">
    <source>
        <dbReference type="ARBA" id="ARBA00023136"/>
    </source>
</evidence>
<feature type="transmembrane region" description="Helical" evidence="5">
    <location>
        <begin position="110"/>
        <end position="143"/>
    </location>
</feature>
<keyword evidence="2 5" id="KW-0812">Transmembrane</keyword>
<protein>
    <recommendedName>
        <fullName evidence="6">Sugar phosphate transporter domain-containing protein</fullName>
    </recommendedName>
</protein>
<comment type="subcellular location">
    <subcellularLocation>
        <location evidence="1">Membrane</location>
        <topology evidence="1">Multi-pass membrane protein</topology>
    </subcellularLocation>
</comment>
<dbReference type="SUPFAM" id="SSF103481">
    <property type="entry name" value="Multidrug resistance efflux transporter EmrE"/>
    <property type="match status" value="1"/>
</dbReference>
<reference evidence="8" key="1">
    <citation type="journal article" date="2015" name="PLoS Genet.">
        <title>Genome Sequence and Transcriptome Analyses of Chrysochromulina tobin: Metabolic Tools for Enhanced Algal Fitness in the Prominent Order Prymnesiales (Haptophyceae).</title>
        <authorList>
            <person name="Hovde B.T."/>
            <person name="Deodato C.R."/>
            <person name="Hunsperger H.M."/>
            <person name="Ryken S.A."/>
            <person name="Yost W."/>
            <person name="Jha R.K."/>
            <person name="Patterson J."/>
            <person name="Monnat R.J. Jr."/>
            <person name="Barlow S.B."/>
            <person name="Starkenburg S.R."/>
            <person name="Cattolico R.A."/>
        </authorList>
    </citation>
    <scope>NUCLEOTIDE SEQUENCE</scope>
    <source>
        <strain evidence="8">CCMP291</strain>
    </source>
</reference>
<proteinExistence type="predicted"/>
<keyword evidence="8" id="KW-1185">Reference proteome</keyword>
<evidence type="ECO:0000313" key="7">
    <source>
        <dbReference type="EMBL" id="KOO24791.1"/>
    </source>
</evidence>
<dbReference type="InterPro" id="IPR050186">
    <property type="entry name" value="TPT_transporter"/>
</dbReference>
<evidence type="ECO:0000256" key="2">
    <source>
        <dbReference type="ARBA" id="ARBA00022692"/>
    </source>
</evidence>